<proteinExistence type="predicted"/>
<name>Q608A3_METCA</name>
<dbReference type="HOGENOM" id="CLU_3009075_0_0_6"/>
<sequence length="56" mass="6350">MDDPPASGGKWPIMPPVQRAAIIRTPQWSITSRIIDERRDEFLSFIPLSLLSDTAR</sequence>
<protein>
    <submittedName>
        <fullName evidence="1">Uncharacterized protein</fullName>
    </submittedName>
</protein>
<evidence type="ECO:0000313" key="1">
    <source>
        <dbReference type="EMBL" id="AAU92109.1"/>
    </source>
</evidence>
<reference evidence="1 2" key="1">
    <citation type="journal article" date="2004" name="PLoS Biol.">
        <title>Genomic insights into methanotrophy: the complete genome sequence of Methylococcus capsulatus (Bath).</title>
        <authorList>
            <person name="Ward N.L."/>
            <person name="Larsen O."/>
            <person name="Sakwa J."/>
            <person name="Bruseth L."/>
            <person name="Khouri H.M."/>
            <person name="Durkin A.S."/>
            <person name="Dimitrov G."/>
            <person name="Jiang L."/>
            <person name="Scanlan D."/>
            <person name="Kang K.H."/>
            <person name="Lewis M.R."/>
            <person name="Nelson K.E."/>
            <person name="Methe B.A."/>
            <person name="Wu M."/>
            <person name="Heidelberg J.F."/>
            <person name="Paulsen I.T."/>
            <person name="Fouts D.E."/>
            <person name="Ravel J."/>
            <person name="Tettelin H."/>
            <person name="Ren Q."/>
            <person name="Read T.D."/>
            <person name="DeBoy R.T."/>
            <person name="Seshadri R."/>
            <person name="Salzberg S.L."/>
            <person name="Jensen H.B."/>
            <person name="Birkeland N.K."/>
            <person name="Nelson W.C."/>
            <person name="Dodson R.J."/>
            <person name="Grindhaug S.H."/>
            <person name="Holt I.E."/>
            <person name="Eidhammer I."/>
            <person name="Jonasen I."/>
            <person name="Vanaken S."/>
            <person name="Utterback T.R."/>
            <person name="Feldblyum T.V."/>
            <person name="Fraser C.M."/>
            <person name="Lillehaug J.R."/>
            <person name="Eisen J.A."/>
        </authorList>
    </citation>
    <scope>NUCLEOTIDE SEQUENCE [LARGE SCALE GENOMIC DNA]</scope>
    <source>
        <strain evidence="2">ATCC 33009 / NCIMB 11132 / Bath</strain>
    </source>
</reference>
<accession>Q608A3</accession>
<dbReference type="KEGG" id="mca:MCA1594"/>
<evidence type="ECO:0000313" key="2">
    <source>
        <dbReference type="Proteomes" id="UP000006821"/>
    </source>
</evidence>
<dbReference type="STRING" id="243233.MCA1594"/>
<organism evidence="1 2">
    <name type="scientific">Methylococcus capsulatus (strain ATCC 33009 / NCIMB 11132 / Bath)</name>
    <dbReference type="NCBI Taxonomy" id="243233"/>
    <lineage>
        <taxon>Bacteria</taxon>
        <taxon>Pseudomonadati</taxon>
        <taxon>Pseudomonadota</taxon>
        <taxon>Gammaproteobacteria</taxon>
        <taxon>Methylococcales</taxon>
        <taxon>Methylococcaceae</taxon>
        <taxon>Methylococcus</taxon>
    </lineage>
</organism>
<gene>
    <name evidence="1" type="ordered locus">MCA1594</name>
</gene>
<dbReference type="EMBL" id="AE017282">
    <property type="protein sequence ID" value="AAU92109.1"/>
    <property type="molecule type" value="Genomic_DNA"/>
</dbReference>
<dbReference type="Proteomes" id="UP000006821">
    <property type="component" value="Chromosome"/>
</dbReference>
<dbReference type="AlphaFoldDB" id="Q608A3"/>